<evidence type="ECO:0000313" key="1">
    <source>
        <dbReference type="EMBL" id="KAF2689104.1"/>
    </source>
</evidence>
<dbReference type="Proteomes" id="UP000799291">
    <property type="component" value="Unassembled WGS sequence"/>
</dbReference>
<keyword evidence="2" id="KW-1185">Reference proteome</keyword>
<name>A0A6G1JEW1_9PLEO</name>
<organism evidence="1 2">
    <name type="scientific">Lentithecium fluviatile CBS 122367</name>
    <dbReference type="NCBI Taxonomy" id="1168545"/>
    <lineage>
        <taxon>Eukaryota</taxon>
        <taxon>Fungi</taxon>
        <taxon>Dikarya</taxon>
        <taxon>Ascomycota</taxon>
        <taxon>Pezizomycotina</taxon>
        <taxon>Dothideomycetes</taxon>
        <taxon>Pleosporomycetidae</taxon>
        <taxon>Pleosporales</taxon>
        <taxon>Massarineae</taxon>
        <taxon>Lentitheciaceae</taxon>
        <taxon>Lentithecium</taxon>
    </lineage>
</organism>
<dbReference type="AlphaFoldDB" id="A0A6G1JEW1"/>
<reference evidence="1" key="1">
    <citation type="journal article" date="2020" name="Stud. Mycol.">
        <title>101 Dothideomycetes genomes: a test case for predicting lifestyles and emergence of pathogens.</title>
        <authorList>
            <person name="Haridas S."/>
            <person name="Albert R."/>
            <person name="Binder M."/>
            <person name="Bloem J."/>
            <person name="Labutti K."/>
            <person name="Salamov A."/>
            <person name="Andreopoulos B."/>
            <person name="Baker S."/>
            <person name="Barry K."/>
            <person name="Bills G."/>
            <person name="Bluhm B."/>
            <person name="Cannon C."/>
            <person name="Castanera R."/>
            <person name="Culley D."/>
            <person name="Daum C."/>
            <person name="Ezra D."/>
            <person name="Gonzalez J."/>
            <person name="Henrissat B."/>
            <person name="Kuo A."/>
            <person name="Liang C."/>
            <person name="Lipzen A."/>
            <person name="Lutzoni F."/>
            <person name="Magnuson J."/>
            <person name="Mondo S."/>
            <person name="Nolan M."/>
            <person name="Ohm R."/>
            <person name="Pangilinan J."/>
            <person name="Park H.-J."/>
            <person name="Ramirez L."/>
            <person name="Alfaro M."/>
            <person name="Sun H."/>
            <person name="Tritt A."/>
            <person name="Yoshinaga Y."/>
            <person name="Zwiers L.-H."/>
            <person name="Turgeon B."/>
            <person name="Goodwin S."/>
            <person name="Spatafora J."/>
            <person name="Crous P."/>
            <person name="Grigoriev I."/>
        </authorList>
    </citation>
    <scope>NUCLEOTIDE SEQUENCE</scope>
    <source>
        <strain evidence="1">CBS 122367</strain>
    </source>
</reference>
<proteinExistence type="predicted"/>
<accession>A0A6G1JEW1</accession>
<sequence length="113" mass="12187">MMLISRKLACAEVLVWSARWRIAERVGPRTAPGGGCGLSGLAVSFSSRWYSPLISIRSGTVGYQELIYGQGIRSSRNALRGNPTVPDDVGDLSKRLRRAQGLITSSNVPLPTT</sequence>
<evidence type="ECO:0000313" key="2">
    <source>
        <dbReference type="Proteomes" id="UP000799291"/>
    </source>
</evidence>
<gene>
    <name evidence="1" type="ORF">K458DRAFT_399929</name>
</gene>
<protein>
    <submittedName>
        <fullName evidence="1">Uncharacterized protein</fullName>
    </submittedName>
</protein>
<dbReference type="EMBL" id="MU005572">
    <property type="protein sequence ID" value="KAF2689104.1"/>
    <property type="molecule type" value="Genomic_DNA"/>
</dbReference>